<dbReference type="VEuPathDB" id="FungiDB:RhiirA1_471804"/>
<feature type="compositionally biased region" description="Acidic residues" evidence="1">
    <location>
        <begin position="147"/>
        <end position="163"/>
    </location>
</feature>
<reference evidence="2 3" key="2">
    <citation type="submission" date="2017-09" db="EMBL/GenBank/DDBJ databases">
        <title>Extensive intraspecific genome diversity in a model arbuscular mycorrhizal fungus.</title>
        <authorList>
            <person name="Chen E.C."/>
            <person name="Morin E."/>
            <person name="Beaudet D."/>
            <person name="Noel J."/>
            <person name="Ndikumana S."/>
            <person name="Charron P."/>
            <person name="St-Onge C."/>
            <person name="Giorgi J."/>
            <person name="Grigoriev I.V."/>
            <person name="Roux C."/>
            <person name="Martin F.M."/>
            <person name="Corradi N."/>
        </authorList>
    </citation>
    <scope>NUCLEOTIDE SEQUENCE [LARGE SCALE GENOMIC DNA]</scope>
    <source>
        <strain evidence="2 3">A5</strain>
    </source>
</reference>
<gene>
    <name evidence="2" type="ORF">RhiirA5_439402</name>
</gene>
<dbReference type="AlphaFoldDB" id="A0A2N0NHY9"/>
<protein>
    <submittedName>
        <fullName evidence="2">Uncharacterized protein</fullName>
    </submittedName>
</protein>
<proteinExistence type="predicted"/>
<dbReference type="VEuPathDB" id="FungiDB:RhiirFUN_006108"/>
<comment type="caution">
    <text evidence="2">The sequence shown here is derived from an EMBL/GenBank/DDBJ whole genome shotgun (WGS) entry which is preliminary data.</text>
</comment>
<dbReference type="EMBL" id="LLXJ01006531">
    <property type="protein sequence ID" value="PKB94168.1"/>
    <property type="molecule type" value="Genomic_DNA"/>
</dbReference>
<organism evidence="2 3">
    <name type="scientific">Rhizophagus irregularis</name>
    <dbReference type="NCBI Taxonomy" id="588596"/>
    <lineage>
        <taxon>Eukaryota</taxon>
        <taxon>Fungi</taxon>
        <taxon>Fungi incertae sedis</taxon>
        <taxon>Mucoromycota</taxon>
        <taxon>Glomeromycotina</taxon>
        <taxon>Glomeromycetes</taxon>
        <taxon>Glomerales</taxon>
        <taxon>Glomeraceae</taxon>
        <taxon>Rhizophagus</taxon>
    </lineage>
</organism>
<dbReference type="Proteomes" id="UP000232722">
    <property type="component" value="Unassembled WGS sequence"/>
</dbReference>
<feature type="compositionally biased region" description="Basic and acidic residues" evidence="1">
    <location>
        <begin position="134"/>
        <end position="146"/>
    </location>
</feature>
<evidence type="ECO:0000313" key="2">
    <source>
        <dbReference type="EMBL" id="PKB94168.1"/>
    </source>
</evidence>
<evidence type="ECO:0000313" key="3">
    <source>
        <dbReference type="Proteomes" id="UP000232722"/>
    </source>
</evidence>
<evidence type="ECO:0000256" key="1">
    <source>
        <dbReference type="SAM" id="MobiDB-lite"/>
    </source>
</evidence>
<sequence>MSFAKKTRTKTKVHCFCNKCNGTLVDPRTRSKHRSINYKEAGPSGLLPDDDEIGNNEIEINYQEADEMDYNAMEYEPLSELSSDISGPLPVRNYLFLTKKMPINESGNPQLVKDKISNQVLENLISDDVDDDDQNRSSKDSGKDDDQNIDFDDSDEEENDNYEEINFTSPEFDNNETKLPPNLNNDVCT</sequence>
<name>A0A2N0NHY9_9GLOM</name>
<accession>A0A2N0NHY9</accession>
<reference evidence="2 3" key="1">
    <citation type="submission" date="2016-04" db="EMBL/GenBank/DDBJ databases">
        <title>Genome analyses suggest a sexual origin of heterokaryosis in a supposedly ancient asexual fungus.</title>
        <authorList>
            <person name="Ropars J."/>
            <person name="Sedzielewska K."/>
            <person name="Noel J."/>
            <person name="Charron P."/>
            <person name="Farinelli L."/>
            <person name="Marton T."/>
            <person name="Kruger M."/>
            <person name="Pelin A."/>
            <person name="Brachmann A."/>
            <person name="Corradi N."/>
        </authorList>
    </citation>
    <scope>NUCLEOTIDE SEQUENCE [LARGE SCALE GENOMIC DNA]</scope>
    <source>
        <strain evidence="2 3">A5</strain>
    </source>
</reference>
<feature type="region of interest" description="Disordered" evidence="1">
    <location>
        <begin position="124"/>
        <end position="189"/>
    </location>
</feature>